<gene>
    <name evidence="2" type="ORF">SAMN05444271_102183</name>
</gene>
<feature type="transmembrane region" description="Helical" evidence="1">
    <location>
        <begin position="94"/>
        <end position="119"/>
    </location>
</feature>
<sequence>MSSIERRIELDSLTTLHWIGIFLALTTAAIHLVIGATFFPEPGGIMFLLAAGGFVGAIVLLLSNYRRRLLYVIGIPFTGIQIVAWYALNRPTGIADIGLIVVVDKLAQLALIGILITLYRWDW</sequence>
<keyword evidence="1" id="KW-1133">Transmembrane helix</keyword>
<keyword evidence="1" id="KW-0812">Transmembrane</keyword>
<evidence type="ECO:0000256" key="1">
    <source>
        <dbReference type="SAM" id="Phobius"/>
    </source>
</evidence>
<protein>
    <submittedName>
        <fullName evidence="2">Uncharacterized protein</fullName>
    </submittedName>
</protein>
<keyword evidence="3" id="KW-1185">Reference proteome</keyword>
<dbReference type="STRING" id="1073996.SAMN05444271_102183"/>
<organism evidence="2 3">
    <name type="scientific">Halohasta litchfieldiae</name>
    <dbReference type="NCBI Taxonomy" id="1073996"/>
    <lineage>
        <taxon>Archaea</taxon>
        <taxon>Methanobacteriati</taxon>
        <taxon>Methanobacteriota</taxon>
        <taxon>Stenosarchaea group</taxon>
        <taxon>Halobacteria</taxon>
        <taxon>Halobacteriales</taxon>
        <taxon>Haloferacaceae</taxon>
        <taxon>Halohasta</taxon>
    </lineage>
</organism>
<dbReference type="Pfam" id="PF24287">
    <property type="entry name" value="DUF7475"/>
    <property type="match status" value="1"/>
</dbReference>
<dbReference type="EMBL" id="FNYR01000002">
    <property type="protein sequence ID" value="SEI54840.1"/>
    <property type="molecule type" value="Genomic_DNA"/>
</dbReference>
<evidence type="ECO:0000313" key="2">
    <source>
        <dbReference type="EMBL" id="SEI54840.1"/>
    </source>
</evidence>
<keyword evidence="1" id="KW-0472">Membrane</keyword>
<dbReference type="KEGG" id="hae:halTADL_2949"/>
<reference evidence="2" key="1">
    <citation type="submission" date="2016-10" db="EMBL/GenBank/DDBJ databases">
        <authorList>
            <person name="de Groot N.N."/>
        </authorList>
    </citation>
    <scope>NUCLEOTIDE SEQUENCE [LARGE SCALE GENOMIC DNA]</scope>
    <source>
        <strain evidence="2">DSM 22187</strain>
    </source>
</reference>
<proteinExistence type="predicted"/>
<dbReference type="Proteomes" id="UP000198888">
    <property type="component" value="Unassembled WGS sequence"/>
</dbReference>
<feature type="transmembrane region" description="Helical" evidence="1">
    <location>
        <begin position="69"/>
        <end position="88"/>
    </location>
</feature>
<feature type="transmembrane region" description="Helical" evidence="1">
    <location>
        <begin position="16"/>
        <end position="39"/>
    </location>
</feature>
<feature type="transmembrane region" description="Helical" evidence="1">
    <location>
        <begin position="45"/>
        <end position="62"/>
    </location>
</feature>
<dbReference type="RefSeq" id="WP_089670939.1">
    <property type="nucleotide sequence ID" value="NZ_CP024845.1"/>
</dbReference>
<dbReference type="OrthoDB" id="330759at2157"/>
<name>A0A1H6RSS4_9EURY</name>
<dbReference type="InterPro" id="IPR055898">
    <property type="entry name" value="DUF7475"/>
</dbReference>
<accession>A0A2H4Q5K0</accession>
<evidence type="ECO:0000313" key="3">
    <source>
        <dbReference type="Proteomes" id="UP000198888"/>
    </source>
</evidence>
<accession>A0A1H6RSS4</accession>
<dbReference type="GeneID" id="35003714"/>
<dbReference type="AlphaFoldDB" id="A0A1H6RSS4"/>